<reference evidence="2 3" key="1">
    <citation type="submission" date="2023-06" db="EMBL/GenBank/DDBJ databases">
        <title>Aquibacillus rhizosphaerae LR5S19.</title>
        <authorList>
            <person name="Sun J.-Q."/>
        </authorList>
    </citation>
    <scope>NUCLEOTIDE SEQUENCE [LARGE SCALE GENOMIC DNA]</scope>
    <source>
        <strain evidence="2 3">LR5S19</strain>
    </source>
</reference>
<feature type="domain" description="Gfo/Idh/MocA-like oxidoreductase N-terminal" evidence="1">
    <location>
        <begin position="5"/>
        <end position="126"/>
    </location>
</feature>
<comment type="caution">
    <text evidence="2">The sequence shown here is derived from an EMBL/GenBank/DDBJ whole genome shotgun (WGS) entry which is preliminary data.</text>
</comment>
<dbReference type="InterPro" id="IPR052515">
    <property type="entry name" value="Gfo/Idh/MocA_Oxidoreductase"/>
</dbReference>
<keyword evidence="3" id="KW-1185">Reference proteome</keyword>
<dbReference type="InterPro" id="IPR000683">
    <property type="entry name" value="Gfo/Idh/MocA-like_OxRdtase_N"/>
</dbReference>
<protein>
    <submittedName>
        <fullName evidence="2">Gfo/Idh/MocA family oxidoreductase</fullName>
    </submittedName>
</protein>
<evidence type="ECO:0000313" key="2">
    <source>
        <dbReference type="EMBL" id="MDL4840256.1"/>
    </source>
</evidence>
<dbReference type="SUPFAM" id="SSF55347">
    <property type="entry name" value="Glyceraldehyde-3-phosphate dehydrogenase-like, C-terminal domain"/>
    <property type="match status" value="1"/>
</dbReference>
<evidence type="ECO:0000313" key="3">
    <source>
        <dbReference type="Proteomes" id="UP001235343"/>
    </source>
</evidence>
<evidence type="ECO:0000259" key="1">
    <source>
        <dbReference type="Pfam" id="PF01408"/>
    </source>
</evidence>
<gene>
    <name evidence="2" type="ORF">QQS35_07270</name>
</gene>
<sequence>MKEVSIVLVGISGYGNVYLDALFNGDYENAFIRGVVDINPGRSEYYQEILDHNIPIYQSLEQFYQDFQADLAIISTPIHLHKQQACVAMNNGSNVLCEKPATASVKDLEVMMKTRDRAGKFLAIGFNWSFSPSVQQLKKDILDGLYGSAKQFKSLVLWPRNEDYYMRSSWAGKKYSPDGDMIFDSVANNATAHFLHHLLYLIGDRTDTSAKLKQVTAELYKTNNIETFDTCAVKIITAENIEATFFASHTIKEESYPRFQLEFEQATITYEPTSENNDVVAHFNDGSTKVYSNPENDHIAKLGVCIDAITNGSRSILCGPEAASAHVACIQAMHESVPVIPAFPEKITLYDKVKKQYWIEGLAETLENCYQKACLPSDLKVDWSNRGQLIKLNN</sequence>
<dbReference type="Gene3D" id="3.30.360.10">
    <property type="entry name" value="Dihydrodipicolinate Reductase, domain 2"/>
    <property type="match status" value="1"/>
</dbReference>
<dbReference type="InterPro" id="IPR036291">
    <property type="entry name" value="NAD(P)-bd_dom_sf"/>
</dbReference>
<name>A0ABT7L318_9BACI</name>
<dbReference type="Proteomes" id="UP001235343">
    <property type="component" value="Unassembled WGS sequence"/>
</dbReference>
<proteinExistence type="predicted"/>
<dbReference type="PANTHER" id="PTHR43249:SF1">
    <property type="entry name" value="D-GLUCOSIDE 3-DEHYDROGENASE"/>
    <property type="match status" value="1"/>
</dbReference>
<dbReference type="RefSeq" id="WP_285931276.1">
    <property type="nucleotide sequence ID" value="NZ_JASTZU010000025.1"/>
</dbReference>
<organism evidence="2 3">
    <name type="scientific">Aquibacillus rhizosphaerae</name>
    <dbReference type="NCBI Taxonomy" id="3051431"/>
    <lineage>
        <taxon>Bacteria</taxon>
        <taxon>Bacillati</taxon>
        <taxon>Bacillota</taxon>
        <taxon>Bacilli</taxon>
        <taxon>Bacillales</taxon>
        <taxon>Bacillaceae</taxon>
        <taxon>Aquibacillus</taxon>
    </lineage>
</organism>
<dbReference type="EMBL" id="JASTZU010000025">
    <property type="protein sequence ID" value="MDL4840256.1"/>
    <property type="molecule type" value="Genomic_DNA"/>
</dbReference>
<dbReference type="SUPFAM" id="SSF51735">
    <property type="entry name" value="NAD(P)-binding Rossmann-fold domains"/>
    <property type="match status" value="1"/>
</dbReference>
<dbReference type="Gene3D" id="3.40.50.720">
    <property type="entry name" value="NAD(P)-binding Rossmann-like Domain"/>
    <property type="match status" value="1"/>
</dbReference>
<dbReference type="Pfam" id="PF01408">
    <property type="entry name" value="GFO_IDH_MocA"/>
    <property type="match status" value="1"/>
</dbReference>
<accession>A0ABT7L318</accession>
<dbReference type="PANTHER" id="PTHR43249">
    <property type="entry name" value="UDP-N-ACETYL-2-AMINO-2-DEOXY-D-GLUCURONATE OXIDASE"/>
    <property type="match status" value="1"/>
</dbReference>